<protein>
    <submittedName>
        <fullName evidence="2">Uncharacterized protein</fullName>
    </submittedName>
</protein>
<keyword evidence="3" id="KW-1185">Reference proteome</keyword>
<reference evidence="2 3" key="1">
    <citation type="submission" date="2016-03" db="EMBL/GenBank/DDBJ databases">
        <title>EvidentialGene: Evidence-directed Construction of Genes on Genomes.</title>
        <authorList>
            <person name="Gilbert D.G."/>
            <person name="Choi J.-H."/>
            <person name="Mockaitis K."/>
            <person name="Colbourne J."/>
            <person name="Pfrender M."/>
        </authorList>
    </citation>
    <scope>NUCLEOTIDE SEQUENCE [LARGE SCALE GENOMIC DNA]</scope>
    <source>
        <strain evidence="2 3">Xinb3</strain>
        <tissue evidence="2">Complete organism</tissue>
    </source>
</reference>
<evidence type="ECO:0000256" key="1">
    <source>
        <dbReference type="SAM" id="MobiDB-lite"/>
    </source>
</evidence>
<proteinExistence type="predicted"/>
<evidence type="ECO:0000313" key="3">
    <source>
        <dbReference type="Proteomes" id="UP000076858"/>
    </source>
</evidence>
<accession>A0A162SUD7</accession>
<dbReference type="EMBL" id="LRGB01000024">
    <property type="protein sequence ID" value="KZS21635.1"/>
    <property type="molecule type" value="Genomic_DNA"/>
</dbReference>
<name>A0A162SUD7_9CRUS</name>
<feature type="region of interest" description="Disordered" evidence="1">
    <location>
        <begin position="15"/>
        <end position="43"/>
    </location>
</feature>
<evidence type="ECO:0000313" key="2">
    <source>
        <dbReference type="EMBL" id="KZS21635.1"/>
    </source>
</evidence>
<organism evidence="2 3">
    <name type="scientific">Daphnia magna</name>
    <dbReference type="NCBI Taxonomy" id="35525"/>
    <lineage>
        <taxon>Eukaryota</taxon>
        <taxon>Metazoa</taxon>
        <taxon>Ecdysozoa</taxon>
        <taxon>Arthropoda</taxon>
        <taxon>Crustacea</taxon>
        <taxon>Branchiopoda</taxon>
        <taxon>Diplostraca</taxon>
        <taxon>Cladocera</taxon>
        <taxon>Anomopoda</taxon>
        <taxon>Daphniidae</taxon>
        <taxon>Daphnia</taxon>
    </lineage>
</organism>
<dbReference type="AlphaFoldDB" id="A0A162SUD7"/>
<gene>
    <name evidence="2" type="ORF">APZ42_011602</name>
</gene>
<dbReference type="Proteomes" id="UP000076858">
    <property type="component" value="Unassembled WGS sequence"/>
</dbReference>
<sequence length="43" mass="5138">MENVCLVKMNRMLEKSEWGGNTERKDDTHGMERKRERKERGGD</sequence>
<comment type="caution">
    <text evidence="2">The sequence shown here is derived from an EMBL/GenBank/DDBJ whole genome shotgun (WGS) entry which is preliminary data.</text>
</comment>